<dbReference type="EMBL" id="JAWZYT010001356">
    <property type="protein sequence ID" value="KAK4313016.1"/>
    <property type="molecule type" value="Genomic_DNA"/>
</dbReference>
<evidence type="ECO:0000313" key="2">
    <source>
        <dbReference type="EMBL" id="KAK4313016.1"/>
    </source>
</evidence>
<protein>
    <submittedName>
        <fullName evidence="2">Uncharacterized protein</fullName>
    </submittedName>
</protein>
<sequence>MVGVWHTVDFSRLVATQVTCFGYGLPNVRMKSEFDIYEDTKIFVGNTRDGDTHGPDRPVKEETSDPTQQGPRDAYIT</sequence>
<dbReference type="Proteomes" id="UP001292094">
    <property type="component" value="Unassembled WGS sequence"/>
</dbReference>
<proteinExistence type="predicted"/>
<accession>A0AAE1PS04</accession>
<feature type="compositionally biased region" description="Basic and acidic residues" evidence="1">
    <location>
        <begin position="48"/>
        <end position="63"/>
    </location>
</feature>
<evidence type="ECO:0000256" key="1">
    <source>
        <dbReference type="SAM" id="MobiDB-lite"/>
    </source>
</evidence>
<feature type="region of interest" description="Disordered" evidence="1">
    <location>
        <begin position="45"/>
        <end position="77"/>
    </location>
</feature>
<dbReference type="AlphaFoldDB" id="A0AAE1PS04"/>
<keyword evidence="3" id="KW-1185">Reference proteome</keyword>
<gene>
    <name evidence="2" type="ORF">Pmani_015625</name>
</gene>
<comment type="caution">
    <text evidence="2">The sequence shown here is derived from an EMBL/GenBank/DDBJ whole genome shotgun (WGS) entry which is preliminary data.</text>
</comment>
<reference evidence="2" key="1">
    <citation type="submission" date="2023-11" db="EMBL/GenBank/DDBJ databases">
        <title>Genome assemblies of two species of porcelain crab, Petrolisthes cinctipes and Petrolisthes manimaculis (Anomura: Porcellanidae).</title>
        <authorList>
            <person name="Angst P."/>
        </authorList>
    </citation>
    <scope>NUCLEOTIDE SEQUENCE</scope>
    <source>
        <strain evidence="2">PB745_02</strain>
        <tissue evidence="2">Gill</tissue>
    </source>
</reference>
<organism evidence="2 3">
    <name type="scientific">Petrolisthes manimaculis</name>
    <dbReference type="NCBI Taxonomy" id="1843537"/>
    <lineage>
        <taxon>Eukaryota</taxon>
        <taxon>Metazoa</taxon>
        <taxon>Ecdysozoa</taxon>
        <taxon>Arthropoda</taxon>
        <taxon>Crustacea</taxon>
        <taxon>Multicrustacea</taxon>
        <taxon>Malacostraca</taxon>
        <taxon>Eumalacostraca</taxon>
        <taxon>Eucarida</taxon>
        <taxon>Decapoda</taxon>
        <taxon>Pleocyemata</taxon>
        <taxon>Anomura</taxon>
        <taxon>Galatheoidea</taxon>
        <taxon>Porcellanidae</taxon>
        <taxon>Petrolisthes</taxon>
    </lineage>
</organism>
<evidence type="ECO:0000313" key="3">
    <source>
        <dbReference type="Proteomes" id="UP001292094"/>
    </source>
</evidence>
<name>A0AAE1PS04_9EUCA</name>